<accession>A0A6A6CPI8</accession>
<reference evidence="3" key="1">
    <citation type="journal article" date="2020" name="Stud. Mycol.">
        <title>101 Dothideomycetes genomes: a test case for predicting lifestyles and emergence of pathogens.</title>
        <authorList>
            <person name="Haridas S."/>
            <person name="Albert R."/>
            <person name="Binder M."/>
            <person name="Bloem J."/>
            <person name="Labutti K."/>
            <person name="Salamov A."/>
            <person name="Andreopoulos B."/>
            <person name="Baker S."/>
            <person name="Barry K."/>
            <person name="Bills G."/>
            <person name="Bluhm B."/>
            <person name="Cannon C."/>
            <person name="Castanera R."/>
            <person name="Culley D."/>
            <person name="Daum C."/>
            <person name="Ezra D."/>
            <person name="Gonzalez J."/>
            <person name="Henrissat B."/>
            <person name="Kuo A."/>
            <person name="Liang C."/>
            <person name="Lipzen A."/>
            <person name="Lutzoni F."/>
            <person name="Magnuson J."/>
            <person name="Mondo S."/>
            <person name="Nolan M."/>
            <person name="Ohm R."/>
            <person name="Pangilinan J."/>
            <person name="Park H.-J."/>
            <person name="Ramirez L."/>
            <person name="Alfaro M."/>
            <person name="Sun H."/>
            <person name="Tritt A."/>
            <person name="Yoshinaga Y."/>
            <person name="Zwiers L.-H."/>
            <person name="Turgeon B."/>
            <person name="Goodwin S."/>
            <person name="Spatafora J."/>
            <person name="Crous P."/>
            <person name="Grigoriev I."/>
        </authorList>
    </citation>
    <scope>NUCLEOTIDE SEQUENCE</scope>
    <source>
        <strain evidence="3">ATCC 36951</strain>
    </source>
</reference>
<dbReference type="SMART" id="SM00256">
    <property type="entry name" value="FBOX"/>
    <property type="match status" value="2"/>
</dbReference>
<dbReference type="SUPFAM" id="SSF81383">
    <property type="entry name" value="F-box domain"/>
    <property type="match status" value="1"/>
</dbReference>
<evidence type="ECO:0000313" key="3">
    <source>
        <dbReference type="EMBL" id="KAF2167376.1"/>
    </source>
</evidence>
<keyword evidence="1" id="KW-0175">Coiled coil</keyword>
<dbReference type="InterPro" id="IPR001810">
    <property type="entry name" value="F-box_dom"/>
</dbReference>
<dbReference type="InterPro" id="IPR036047">
    <property type="entry name" value="F-box-like_dom_sf"/>
</dbReference>
<dbReference type="Pfam" id="PF00646">
    <property type="entry name" value="F-box"/>
    <property type="match status" value="2"/>
</dbReference>
<feature type="coiled-coil region" evidence="1">
    <location>
        <begin position="31"/>
        <end position="86"/>
    </location>
</feature>
<evidence type="ECO:0000256" key="1">
    <source>
        <dbReference type="SAM" id="Coils"/>
    </source>
</evidence>
<dbReference type="AlphaFoldDB" id="A0A6A6CPI8"/>
<feature type="domain" description="F-box" evidence="2">
    <location>
        <begin position="98"/>
        <end position="137"/>
    </location>
</feature>
<evidence type="ECO:0000313" key="4">
    <source>
        <dbReference type="Proteomes" id="UP000799537"/>
    </source>
</evidence>
<gene>
    <name evidence="3" type="ORF">M409DRAFT_53980</name>
</gene>
<dbReference type="OrthoDB" id="10624054at2759"/>
<dbReference type="Proteomes" id="UP000799537">
    <property type="component" value="Unassembled WGS sequence"/>
</dbReference>
<dbReference type="EMBL" id="ML993593">
    <property type="protein sequence ID" value="KAF2167376.1"/>
    <property type="molecule type" value="Genomic_DNA"/>
</dbReference>
<organism evidence="3 4">
    <name type="scientific">Zasmidium cellare ATCC 36951</name>
    <dbReference type="NCBI Taxonomy" id="1080233"/>
    <lineage>
        <taxon>Eukaryota</taxon>
        <taxon>Fungi</taxon>
        <taxon>Dikarya</taxon>
        <taxon>Ascomycota</taxon>
        <taxon>Pezizomycotina</taxon>
        <taxon>Dothideomycetes</taxon>
        <taxon>Dothideomycetidae</taxon>
        <taxon>Mycosphaerellales</taxon>
        <taxon>Mycosphaerellaceae</taxon>
        <taxon>Zasmidium</taxon>
    </lineage>
</organism>
<feature type="domain" description="F-box" evidence="2">
    <location>
        <begin position="399"/>
        <end position="438"/>
    </location>
</feature>
<protein>
    <recommendedName>
        <fullName evidence="2">F-box domain-containing protein</fullName>
    </recommendedName>
</protein>
<keyword evidence="4" id="KW-1185">Reference proteome</keyword>
<sequence>MRRPGRRSMNVEHEIFAGEPRDATTTNDDILTRLIKRMDQLEANNSTLITENEALRRKLDEVELRLENVSIEMEDMRQKVAVMRESQLRNASQRVLGITELLERVLSFCPPKQLFSLRDVSHTFRSAIQDLPKLRSVTFTNPRDVIEPGQDAVLRRELQPPLQLNSFFMEKWKTPKSDCSAITLQFKAAPSMGATYWIRGDLSATFSISIGSPQELQVALKGLQTAVGRTYLTLPALPTSVRLTFPDRLRRRTGNEQMWTSQWGTMHRGDVSAIAEVGPATALDMMKVAEILERNHAAGEKDWVLGQHETGWTPVYGGSSACPMHNNAGAPVAPLDRDSKDFEQSRHTIAVKLHSRPAQQQILHNGRDYHSQETRSTKSQRTTSHPLFRLRGFYSVLETPELLEMIILEMEPSDVFRLCRTSRFFLDTIRTSTAISKHLWLKADKTINASSPELNPAVFANRNLKMNPSTPLPANDVRGNMLLVQPPGQLHFVLTFAREDVDSSLDGYITTMYMEKGARYTDLEDLVGECLEWVPKGYKVDCAESIVEIDMEWGGQEEGKEDE</sequence>
<dbReference type="GeneID" id="54565815"/>
<evidence type="ECO:0000259" key="2">
    <source>
        <dbReference type="SMART" id="SM00256"/>
    </source>
</evidence>
<name>A0A6A6CPI8_ZASCE</name>
<proteinExistence type="predicted"/>
<dbReference type="CDD" id="cd09917">
    <property type="entry name" value="F-box_SF"/>
    <property type="match status" value="1"/>
</dbReference>
<dbReference type="RefSeq" id="XP_033668265.1">
    <property type="nucleotide sequence ID" value="XM_033812543.1"/>
</dbReference>